<feature type="region of interest" description="Disordered" evidence="1">
    <location>
        <begin position="21"/>
        <end position="104"/>
    </location>
</feature>
<name>A0A9P5XJ49_9AGAR</name>
<protein>
    <recommendedName>
        <fullName evidence="6">Transmembrane protein</fullName>
    </recommendedName>
</protein>
<feature type="chain" id="PRO_5040300217" description="Transmembrane protein" evidence="3">
    <location>
        <begin position="18"/>
        <end position="242"/>
    </location>
</feature>
<feature type="region of interest" description="Disordered" evidence="1">
    <location>
        <begin position="186"/>
        <end position="242"/>
    </location>
</feature>
<dbReference type="OrthoDB" id="3066970at2759"/>
<dbReference type="EMBL" id="MU151071">
    <property type="protein sequence ID" value="KAF9452417.1"/>
    <property type="molecule type" value="Genomic_DNA"/>
</dbReference>
<organism evidence="4 5">
    <name type="scientific">Macrolepiota fuliginosa MF-IS2</name>
    <dbReference type="NCBI Taxonomy" id="1400762"/>
    <lineage>
        <taxon>Eukaryota</taxon>
        <taxon>Fungi</taxon>
        <taxon>Dikarya</taxon>
        <taxon>Basidiomycota</taxon>
        <taxon>Agaricomycotina</taxon>
        <taxon>Agaricomycetes</taxon>
        <taxon>Agaricomycetidae</taxon>
        <taxon>Agaricales</taxon>
        <taxon>Agaricineae</taxon>
        <taxon>Agaricaceae</taxon>
        <taxon>Macrolepiota</taxon>
    </lineage>
</organism>
<feature type="compositionally biased region" description="Polar residues" evidence="1">
    <location>
        <begin position="21"/>
        <end position="44"/>
    </location>
</feature>
<gene>
    <name evidence="4" type="ORF">P691DRAFT_804534</name>
</gene>
<dbReference type="AlphaFoldDB" id="A0A9P5XJ49"/>
<accession>A0A9P5XJ49</accession>
<keyword evidence="2" id="KW-1133">Transmembrane helix</keyword>
<evidence type="ECO:0008006" key="6">
    <source>
        <dbReference type="Google" id="ProtNLM"/>
    </source>
</evidence>
<evidence type="ECO:0000313" key="4">
    <source>
        <dbReference type="EMBL" id="KAF9452417.1"/>
    </source>
</evidence>
<keyword evidence="5" id="KW-1185">Reference proteome</keyword>
<feature type="signal peptide" evidence="3">
    <location>
        <begin position="1"/>
        <end position="17"/>
    </location>
</feature>
<reference evidence="4" key="1">
    <citation type="submission" date="2020-11" db="EMBL/GenBank/DDBJ databases">
        <authorList>
            <consortium name="DOE Joint Genome Institute"/>
            <person name="Ahrendt S."/>
            <person name="Riley R."/>
            <person name="Andreopoulos W."/>
            <person name="Labutti K."/>
            <person name="Pangilinan J."/>
            <person name="Ruiz-Duenas F.J."/>
            <person name="Barrasa J.M."/>
            <person name="Sanchez-Garcia M."/>
            <person name="Camarero S."/>
            <person name="Miyauchi S."/>
            <person name="Serrano A."/>
            <person name="Linde D."/>
            <person name="Babiker R."/>
            <person name="Drula E."/>
            <person name="Ayuso-Fernandez I."/>
            <person name="Pacheco R."/>
            <person name="Padilla G."/>
            <person name="Ferreira P."/>
            <person name="Barriuso J."/>
            <person name="Kellner H."/>
            <person name="Castanera R."/>
            <person name="Alfaro M."/>
            <person name="Ramirez L."/>
            <person name="Pisabarro A.G."/>
            <person name="Kuo A."/>
            <person name="Tritt A."/>
            <person name="Lipzen A."/>
            <person name="He G."/>
            <person name="Yan M."/>
            <person name="Ng V."/>
            <person name="Cullen D."/>
            <person name="Martin F."/>
            <person name="Rosso M.-N."/>
            <person name="Henrissat B."/>
            <person name="Hibbett D."/>
            <person name="Martinez A.T."/>
            <person name="Grigoriev I.V."/>
        </authorList>
    </citation>
    <scope>NUCLEOTIDE SEQUENCE</scope>
    <source>
        <strain evidence="4">MF-IS2</strain>
    </source>
</reference>
<evidence type="ECO:0000256" key="1">
    <source>
        <dbReference type="SAM" id="MobiDB-lite"/>
    </source>
</evidence>
<sequence>MRYWIILFLLQFCISLATPTPTAADSSSPHAPLATTSSNVNATTRGAHRPTSPVSSHKASLKVSMRPQTTFEPPIRPSHFTQHGIGTDPFSPTATEPPRRPHRNSSQAPIAIVFEVIGGVVGLVVLVSCLRCCYIYNRTPRRDRIEGVLHRHQLERELAELERNPLALRRSPTNDPVPPYFPPPPTYEAITSTGSTPTPPQRSGYVGVLTSSPPSTPPLPTRQLESGASMISRPSVPLTPNG</sequence>
<evidence type="ECO:0000256" key="2">
    <source>
        <dbReference type="SAM" id="Phobius"/>
    </source>
</evidence>
<keyword evidence="2" id="KW-0812">Transmembrane</keyword>
<evidence type="ECO:0000256" key="3">
    <source>
        <dbReference type="SAM" id="SignalP"/>
    </source>
</evidence>
<keyword evidence="3" id="KW-0732">Signal</keyword>
<dbReference type="Proteomes" id="UP000807342">
    <property type="component" value="Unassembled WGS sequence"/>
</dbReference>
<proteinExistence type="predicted"/>
<evidence type="ECO:0000313" key="5">
    <source>
        <dbReference type="Proteomes" id="UP000807342"/>
    </source>
</evidence>
<comment type="caution">
    <text evidence="4">The sequence shown here is derived from an EMBL/GenBank/DDBJ whole genome shotgun (WGS) entry which is preliminary data.</text>
</comment>
<keyword evidence="2" id="KW-0472">Membrane</keyword>
<feature type="transmembrane region" description="Helical" evidence="2">
    <location>
        <begin position="110"/>
        <end position="134"/>
    </location>
</feature>